<evidence type="ECO:0000313" key="3">
    <source>
        <dbReference type="EMBL" id="ABG59656.1"/>
    </source>
</evidence>
<dbReference type="AlphaFoldDB" id="A0A6N4ST76"/>
<proteinExistence type="inferred from homology"/>
<evidence type="ECO:0000259" key="2">
    <source>
        <dbReference type="Pfam" id="PF08327"/>
    </source>
</evidence>
<dbReference type="InterPro" id="IPR023393">
    <property type="entry name" value="START-like_dom_sf"/>
</dbReference>
<name>A0A6N4ST76_CYTH3</name>
<gene>
    <name evidence="3" type="ordered locus">CHU_2400</name>
</gene>
<comment type="similarity">
    <text evidence="1">Belongs to the AHA1 family.</text>
</comment>
<dbReference type="InterPro" id="IPR013538">
    <property type="entry name" value="ASHA1/2-like_C"/>
</dbReference>
<dbReference type="Proteomes" id="UP000001822">
    <property type="component" value="Chromosome"/>
</dbReference>
<evidence type="ECO:0000313" key="4">
    <source>
        <dbReference type="Proteomes" id="UP000001822"/>
    </source>
</evidence>
<accession>A0A6N4ST76</accession>
<dbReference type="Gene3D" id="3.30.530.20">
    <property type="match status" value="1"/>
</dbReference>
<dbReference type="SUPFAM" id="SSF55961">
    <property type="entry name" value="Bet v1-like"/>
    <property type="match status" value="1"/>
</dbReference>
<dbReference type="Pfam" id="PF08327">
    <property type="entry name" value="AHSA1"/>
    <property type="match status" value="1"/>
</dbReference>
<dbReference type="EMBL" id="CP000383">
    <property type="protein sequence ID" value="ABG59656.1"/>
    <property type="molecule type" value="Genomic_DNA"/>
</dbReference>
<evidence type="ECO:0000256" key="1">
    <source>
        <dbReference type="ARBA" id="ARBA00006817"/>
    </source>
</evidence>
<sequence length="174" mass="20670">MNKHLKIQIMNIHSEREIYSARVLNAPIEIVYEAFANPSYLKNWWGPKGFTNTIHAFDLQPGGKWILTMHGPEKGNYENSSIFKIVEPQKLISWERKSKPLFDMEVEFKKLNNLQTEISFRMTFSTKEDCDKIRSFVEPQNEELRSIRKRNSEHKLIPTCIPRHPHWLVFQSRQ</sequence>
<reference evidence="3 4" key="1">
    <citation type="journal article" date="2007" name="Appl. Environ. Microbiol.">
        <title>Genome sequence of the cellulolytic gliding bacterium Cytophaga hutchinsonii.</title>
        <authorList>
            <person name="Xie G."/>
            <person name="Bruce D.C."/>
            <person name="Challacombe J.F."/>
            <person name="Chertkov O."/>
            <person name="Detter J.C."/>
            <person name="Gilna P."/>
            <person name="Han C.S."/>
            <person name="Lucas S."/>
            <person name="Misra M."/>
            <person name="Myers G.L."/>
            <person name="Richardson P."/>
            <person name="Tapia R."/>
            <person name="Thayer N."/>
            <person name="Thompson L.S."/>
            <person name="Brettin T.S."/>
            <person name="Henrissat B."/>
            <person name="Wilson D.B."/>
            <person name="McBride M.J."/>
        </authorList>
    </citation>
    <scope>NUCLEOTIDE SEQUENCE [LARGE SCALE GENOMIC DNA]</scope>
    <source>
        <strain evidence="4">ATCC 33406 / DSM 1761 / CIP 103989 / NBRC 15051 / NCIMB 9469 / D465</strain>
    </source>
</reference>
<keyword evidence="4" id="KW-1185">Reference proteome</keyword>
<dbReference type="KEGG" id="chu:CHU_2400"/>
<dbReference type="OrthoDB" id="384974at2"/>
<organism evidence="3 4">
    <name type="scientific">Cytophaga hutchinsonii (strain ATCC 33406 / DSM 1761 / CIP 103989 / NBRC 15051 / NCIMB 9469 / D465)</name>
    <dbReference type="NCBI Taxonomy" id="269798"/>
    <lineage>
        <taxon>Bacteria</taxon>
        <taxon>Pseudomonadati</taxon>
        <taxon>Bacteroidota</taxon>
        <taxon>Cytophagia</taxon>
        <taxon>Cytophagales</taxon>
        <taxon>Cytophagaceae</taxon>
        <taxon>Cytophaga</taxon>
    </lineage>
</organism>
<protein>
    <recommendedName>
        <fullName evidence="2">Activator of Hsp90 ATPase homologue 1/2-like C-terminal domain-containing protein</fullName>
    </recommendedName>
</protein>
<feature type="domain" description="Activator of Hsp90 ATPase homologue 1/2-like C-terminal" evidence="2">
    <location>
        <begin position="25"/>
        <end position="134"/>
    </location>
</feature>
<dbReference type="CDD" id="cd08894">
    <property type="entry name" value="SRPBCC_CalC_Aha1-like_1"/>
    <property type="match status" value="1"/>
</dbReference>